<feature type="non-terminal residue" evidence="1">
    <location>
        <position position="46"/>
    </location>
</feature>
<dbReference type="EMBL" id="BARW01000536">
    <property type="protein sequence ID" value="GAI65833.1"/>
    <property type="molecule type" value="Genomic_DNA"/>
</dbReference>
<reference evidence="1" key="1">
    <citation type="journal article" date="2014" name="Front. Microbiol.">
        <title>High frequency of phylogenetically diverse reductive dehalogenase-homologous genes in deep subseafloor sedimentary metagenomes.</title>
        <authorList>
            <person name="Kawai M."/>
            <person name="Futagami T."/>
            <person name="Toyoda A."/>
            <person name="Takaki Y."/>
            <person name="Nishi S."/>
            <person name="Hori S."/>
            <person name="Arai W."/>
            <person name="Tsubouchi T."/>
            <person name="Morono Y."/>
            <person name="Uchiyama I."/>
            <person name="Ito T."/>
            <person name="Fujiyama A."/>
            <person name="Inagaki F."/>
            <person name="Takami H."/>
        </authorList>
    </citation>
    <scope>NUCLEOTIDE SEQUENCE</scope>
    <source>
        <strain evidence="1">Expedition CK06-06</strain>
    </source>
</reference>
<comment type="caution">
    <text evidence="1">The sequence shown here is derived from an EMBL/GenBank/DDBJ whole genome shotgun (WGS) entry which is preliminary data.</text>
</comment>
<organism evidence="1">
    <name type="scientific">marine sediment metagenome</name>
    <dbReference type="NCBI Taxonomy" id="412755"/>
    <lineage>
        <taxon>unclassified sequences</taxon>
        <taxon>metagenomes</taxon>
        <taxon>ecological metagenomes</taxon>
    </lineage>
</organism>
<dbReference type="AlphaFoldDB" id="X1QC72"/>
<evidence type="ECO:0000313" key="1">
    <source>
        <dbReference type="EMBL" id="GAI65833.1"/>
    </source>
</evidence>
<proteinExistence type="predicted"/>
<name>X1QC72_9ZZZZ</name>
<protein>
    <submittedName>
        <fullName evidence="1">Uncharacterized protein</fullName>
    </submittedName>
</protein>
<gene>
    <name evidence="1" type="ORF">S12H4_02261</name>
</gene>
<sequence>MPRKPRKEPTRGANPLDEYSTWDLRIAKTIYYSIIVSSATTILGIW</sequence>
<accession>X1QC72</accession>